<dbReference type="Gene3D" id="3.10.450.50">
    <property type="match status" value="1"/>
</dbReference>
<keyword evidence="5" id="KW-0804">Transcription</keyword>
<dbReference type="SUPFAM" id="SSF88946">
    <property type="entry name" value="Sigma2 domain of RNA polymerase sigma factors"/>
    <property type="match status" value="1"/>
</dbReference>
<dbReference type="InterPro" id="IPR032710">
    <property type="entry name" value="NTF2-like_dom_sf"/>
</dbReference>
<dbReference type="SUPFAM" id="SSF54427">
    <property type="entry name" value="NTF2-like"/>
    <property type="match status" value="1"/>
</dbReference>
<dbReference type="GO" id="GO:0016987">
    <property type="term" value="F:sigma factor activity"/>
    <property type="evidence" value="ECO:0007669"/>
    <property type="project" value="UniProtKB-KW"/>
</dbReference>
<evidence type="ECO:0000259" key="6">
    <source>
        <dbReference type="Pfam" id="PF04542"/>
    </source>
</evidence>
<accession>A0A561WUS2</accession>
<evidence type="ECO:0000259" key="7">
    <source>
        <dbReference type="Pfam" id="PF08281"/>
    </source>
</evidence>
<organism evidence="8 9">
    <name type="scientific">Micromonospora palomenae</name>
    <dbReference type="NCBI Taxonomy" id="1461247"/>
    <lineage>
        <taxon>Bacteria</taxon>
        <taxon>Bacillati</taxon>
        <taxon>Actinomycetota</taxon>
        <taxon>Actinomycetes</taxon>
        <taxon>Micromonosporales</taxon>
        <taxon>Micromonosporaceae</taxon>
        <taxon>Micromonospora</taxon>
    </lineage>
</organism>
<dbReference type="InterPro" id="IPR014303">
    <property type="entry name" value="RNA_pol_sigma-70_ECF"/>
</dbReference>
<comment type="subunit">
    <text evidence="2">Interacts transiently with the RNA polymerase catalytic core formed by RpoA, RpoB, RpoC and RpoZ (2 alpha, 1 beta, 1 beta' and 1 omega subunit) to form the RNA polymerase holoenzyme that can initiate transcription.</text>
</comment>
<feature type="domain" description="RNA polymerase sigma factor 70 region 4 type 2" evidence="7">
    <location>
        <begin position="111"/>
        <end position="162"/>
    </location>
</feature>
<dbReference type="Proteomes" id="UP000319927">
    <property type="component" value="Unassembled WGS sequence"/>
</dbReference>
<dbReference type="InterPro" id="IPR036388">
    <property type="entry name" value="WH-like_DNA-bd_sf"/>
</dbReference>
<keyword evidence="3" id="KW-0805">Transcription regulation</keyword>
<dbReference type="NCBIfam" id="TIGR02957">
    <property type="entry name" value="SigX4"/>
    <property type="match status" value="1"/>
</dbReference>
<dbReference type="SUPFAM" id="SSF88659">
    <property type="entry name" value="Sigma3 and sigma4 domains of RNA polymerase sigma factors"/>
    <property type="match status" value="1"/>
</dbReference>
<dbReference type="PANTHER" id="PTHR30173:SF36">
    <property type="entry name" value="ECF RNA POLYMERASE SIGMA FACTOR SIGJ"/>
    <property type="match status" value="1"/>
</dbReference>
<gene>
    <name evidence="8" type="ORF">FHX75_11770</name>
</gene>
<dbReference type="InterPro" id="IPR007627">
    <property type="entry name" value="RNA_pol_sigma70_r2"/>
</dbReference>
<dbReference type="GO" id="GO:0003677">
    <property type="term" value="F:DNA binding"/>
    <property type="evidence" value="ECO:0007669"/>
    <property type="project" value="InterPro"/>
</dbReference>
<dbReference type="NCBIfam" id="TIGR02937">
    <property type="entry name" value="sigma70-ECF"/>
    <property type="match status" value="1"/>
</dbReference>
<evidence type="ECO:0000256" key="1">
    <source>
        <dbReference type="ARBA" id="ARBA00010641"/>
    </source>
</evidence>
<keyword evidence="9" id="KW-1185">Reference proteome</keyword>
<name>A0A561WUS2_9ACTN</name>
<dbReference type="Gene3D" id="1.10.1740.10">
    <property type="match status" value="1"/>
</dbReference>
<evidence type="ECO:0000256" key="4">
    <source>
        <dbReference type="ARBA" id="ARBA00023082"/>
    </source>
</evidence>
<dbReference type="NCBIfam" id="NF007214">
    <property type="entry name" value="PRK09636.1"/>
    <property type="match status" value="1"/>
</dbReference>
<dbReference type="InterPro" id="IPR013325">
    <property type="entry name" value="RNA_pol_sigma_r2"/>
</dbReference>
<keyword evidence="4" id="KW-0731">Sigma factor</keyword>
<sequence>MSHRGVPMDAVRTFDAVRPRLFGIAYRMLGSVHDAEDIVQDTWLRWQRADRSVVRDPTAFLVTATTRLALNAATSARARRETYVGPWLPEPVQTSVDPATRAEQGEALGLALLLLLQRLTPHERAVYVLHEAFNYPFRQIAEVLDITEANARQLGRRARTHLAEERHAPVAPAEHGRLLHAFLAAARSGDLGQLEKLLANDVVSYADGGGMVSAARVPVTGRADVARYIAGLMRKFGTVVSLDFVESNGQEAVLVRRAGSVVALCAIDASPEGITRVLITLNPTKLARFGPREIR</sequence>
<dbReference type="InterPro" id="IPR014284">
    <property type="entry name" value="RNA_pol_sigma-70_dom"/>
</dbReference>
<evidence type="ECO:0000256" key="2">
    <source>
        <dbReference type="ARBA" id="ARBA00011344"/>
    </source>
</evidence>
<dbReference type="AlphaFoldDB" id="A0A561WUS2"/>
<dbReference type="EMBL" id="VIXA01000001">
    <property type="protein sequence ID" value="TWG27622.1"/>
    <property type="molecule type" value="Genomic_DNA"/>
</dbReference>
<protein>
    <submittedName>
        <fullName evidence="8">RNA polymerase sigma-70 factor (ECF subfamily)</fullName>
    </submittedName>
</protein>
<dbReference type="Gene3D" id="1.10.10.10">
    <property type="entry name" value="Winged helix-like DNA-binding domain superfamily/Winged helix DNA-binding domain"/>
    <property type="match status" value="1"/>
</dbReference>
<dbReference type="InterPro" id="IPR052704">
    <property type="entry name" value="ECF_Sigma-70_Domain"/>
</dbReference>
<evidence type="ECO:0000313" key="8">
    <source>
        <dbReference type="EMBL" id="TWG27622.1"/>
    </source>
</evidence>
<dbReference type="InterPro" id="IPR013249">
    <property type="entry name" value="RNA_pol_sigma70_r4_t2"/>
</dbReference>
<evidence type="ECO:0000256" key="5">
    <source>
        <dbReference type="ARBA" id="ARBA00023163"/>
    </source>
</evidence>
<dbReference type="PANTHER" id="PTHR30173">
    <property type="entry name" value="SIGMA 19 FACTOR"/>
    <property type="match status" value="1"/>
</dbReference>
<evidence type="ECO:0000313" key="9">
    <source>
        <dbReference type="Proteomes" id="UP000319927"/>
    </source>
</evidence>
<feature type="domain" description="RNA polymerase sigma-70 region 2" evidence="6">
    <location>
        <begin position="14"/>
        <end position="77"/>
    </location>
</feature>
<dbReference type="InterPro" id="IPR013324">
    <property type="entry name" value="RNA_pol_sigma_r3/r4-like"/>
</dbReference>
<dbReference type="Pfam" id="PF04542">
    <property type="entry name" value="Sigma70_r2"/>
    <property type="match status" value="1"/>
</dbReference>
<comment type="caution">
    <text evidence="8">The sequence shown here is derived from an EMBL/GenBank/DDBJ whole genome shotgun (WGS) entry which is preliminary data.</text>
</comment>
<dbReference type="Pfam" id="PF08281">
    <property type="entry name" value="Sigma70_r4_2"/>
    <property type="match status" value="1"/>
</dbReference>
<proteinExistence type="inferred from homology"/>
<evidence type="ECO:0000256" key="3">
    <source>
        <dbReference type="ARBA" id="ARBA00023015"/>
    </source>
</evidence>
<reference evidence="8 9" key="1">
    <citation type="submission" date="2019-06" db="EMBL/GenBank/DDBJ databases">
        <title>Sequencing the genomes of 1000 actinobacteria strains.</title>
        <authorList>
            <person name="Klenk H.-P."/>
        </authorList>
    </citation>
    <scope>NUCLEOTIDE SEQUENCE [LARGE SCALE GENOMIC DNA]</scope>
    <source>
        <strain evidence="8 9">DSM 102131</strain>
    </source>
</reference>
<dbReference type="GO" id="GO:0006352">
    <property type="term" value="P:DNA-templated transcription initiation"/>
    <property type="evidence" value="ECO:0007669"/>
    <property type="project" value="InterPro"/>
</dbReference>
<comment type="similarity">
    <text evidence="1">Belongs to the sigma-70 factor family. ECF subfamily.</text>
</comment>